<sequence length="203" mass="23023">MKIALVYSTVEGHTKKIAEHIAEHLRSKGKEVEVHNASDYRYGGFLAMFGEHNRIVENGDGLDASSVEAVVLCAPIHMGHYPAQFLHFIRSWKSLLQSVPTVLFTVCLSIVSHDRETAEQGKEYYKMVEHQTKFTPTAQFTIAGALKYVEYDFFKRWVMRSLAHDAGLPTNTKEDYELTDWKGLDGNVDKFVHEHLPKSQAPA</sequence>
<dbReference type="Gene3D" id="3.40.50.360">
    <property type="match status" value="1"/>
</dbReference>
<proteinExistence type="predicted"/>
<dbReference type="EMBL" id="HBGH01015403">
    <property type="protein sequence ID" value="CAD9236516.1"/>
    <property type="molecule type" value="Transcribed_RNA"/>
</dbReference>
<dbReference type="PANTHER" id="PTHR38030">
    <property type="entry name" value="PROTOPORPHYRINOGEN IX DEHYDROGENASE [MENAQUINONE]"/>
    <property type="match status" value="1"/>
</dbReference>
<dbReference type="GO" id="GO:0070819">
    <property type="term" value="F:menaquinone-dependent protoporphyrinogen oxidase activity"/>
    <property type="evidence" value="ECO:0007669"/>
    <property type="project" value="TreeGrafter"/>
</dbReference>
<dbReference type="InterPro" id="IPR026816">
    <property type="entry name" value="Flavodoxin_dom"/>
</dbReference>
<dbReference type="SUPFAM" id="SSF52218">
    <property type="entry name" value="Flavoproteins"/>
    <property type="match status" value="1"/>
</dbReference>
<protein>
    <recommendedName>
        <fullName evidence="1">Flavodoxin-like domain-containing protein</fullName>
    </recommendedName>
</protein>
<dbReference type="GO" id="GO:0006783">
    <property type="term" value="P:heme biosynthetic process"/>
    <property type="evidence" value="ECO:0007669"/>
    <property type="project" value="TreeGrafter"/>
</dbReference>
<evidence type="ECO:0000259" key="1">
    <source>
        <dbReference type="PROSITE" id="PS50902"/>
    </source>
</evidence>
<dbReference type="PANTHER" id="PTHR38030:SF2">
    <property type="entry name" value="PROTOPORPHYRINOGEN IX DEHYDROGENASE [QUINONE]"/>
    <property type="match status" value="1"/>
</dbReference>
<dbReference type="InterPro" id="IPR008254">
    <property type="entry name" value="Flavodoxin/NO_synth"/>
</dbReference>
<dbReference type="GO" id="GO:0010181">
    <property type="term" value="F:FMN binding"/>
    <property type="evidence" value="ECO:0007669"/>
    <property type="project" value="InterPro"/>
</dbReference>
<dbReference type="PROSITE" id="PS50902">
    <property type="entry name" value="FLAVODOXIN_LIKE"/>
    <property type="match status" value="1"/>
</dbReference>
<reference evidence="2" key="1">
    <citation type="submission" date="2021-01" db="EMBL/GenBank/DDBJ databases">
        <authorList>
            <person name="Corre E."/>
            <person name="Pelletier E."/>
            <person name="Niang G."/>
            <person name="Scheremetjew M."/>
            <person name="Finn R."/>
            <person name="Kale V."/>
            <person name="Holt S."/>
            <person name="Cochrane G."/>
            <person name="Meng A."/>
            <person name="Brown T."/>
            <person name="Cohen L."/>
        </authorList>
    </citation>
    <scope>NUCLEOTIDE SEQUENCE</scope>
    <source>
        <strain evidence="2">SAG 36.94</strain>
    </source>
</reference>
<name>A0A7S1THV4_9RHOD</name>
<dbReference type="InterPro" id="IPR052200">
    <property type="entry name" value="Protoporphyrinogen_IX_DH"/>
</dbReference>
<organism evidence="2">
    <name type="scientific">Compsopogon caeruleus</name>
    <dbReference type="NCBI Taxonomy" id="31354"/>
    <lineage>
        <taxon>Eukaryota</taxon>
        <taxon>Rhodophyta</taxon>
        <taxon>Compsopogonophyceae</taxon>
        <taxon>Compsopogonales</taxon>
        <taxon>Compsopogonaceae</taxon>
        <taxon>Compsopogon</taxon>
    </lineage>
</organism>
<feature type="domain" description="Flavodoxin-like" evidence="1">
    <location>
        <begin position="3"/>
        <end position="186"/>
    </location>
</feature>
<dbReference type="InterPro" id="IPR029039">
    <property type="entry name" value="Flavoprotein-like_sf"/>
</dbReference>
<dbReference type="Pfam" id="PF12724">
    <property type="entry name" value="Flavodoxin_5"/>
    <property type="match status" value="2"/>
</dbReference>
<dbReference type="AlphaFoldDB" id="A0A7S1THV4"/>
<gene>
    <name evidence="2" type="ORF">CCAE0312_LOCUS8612</name>
</gene>
<evidence type="ECO:0000313" key="2">
    <source>
        <dbReference type="EMBL" id="CAD9236516.1"/>
    </source>
</evidence>
<accession>A0A7S1THV4</accession>